<evidence type="ECO:0000256" key="1">
    <source>
        <dbReference type="SAM" id="MobiDB-lite"/>
    </source>
</evidence>
<proteinExistence type="predicted"/>
<evidence type="ECO:0000313" key="2">
    <source>
        <dbReference type="EnsemblMetazoa" id="XP_014240476.1"/>
    </source>
</evidence>
<dbReference type="RefSeq" id="XP_014240476.1">
    <property type="nucleotide sequence ID" value="XM_014384990.2"/>
</dbReference>
<keyword evidence="3" id="KW-1185">Reference proteome</keyword>
<dbReference type="AlphaFoldDB" id="A0A8I6R7E4"/>
<organism evidence="2 3">
    <name type="scientific">Cimex lectularius</name>
    <name type="common">Bed bug</name>
    <name type="synonym">Acanthia lectularia</name>
    <dbReference type="NCBI Taxonomy" id="79782"/>
    <lineage>
        <taxon>Eukaryota</taxon>
        <taxon>Metazoa</taxon>
        <taxon>Ecdysozoa</taxon>
        <taxon>Arthropoda</taxon>
        <taxon>Hexapoda</taxon>
        <taxon>Insecta</taxon>
        <taxon>Pterygota</taxon>
        <taxon>Neoptera</taxon>
        <taxon>Paraneoptera</taxon>
        <taxon>Hemiptera</taxon>
        <taxon>Heteroptera</taxon>
        <taxon>Panheteroptera</taxon>
        <taxon>Cimicomorpha</taxon>
        <taxon>Cimicidae</taxon>
        <taxon>Cimex</taxon>
    </lineage>
</organism>
<dbReference type="OrthoDB" id="10415681at2759"/>
<dbReference type="Proteomes" id="UP000494040">
    <property type="component" value="Unassembled WGS sequence"/>
</dbReference>
<accession>A0A8I6R7E4</accession>
<reference evidence="2" key="1">
    <citation type="submission" date="2022-01" db="UniProtKB">
        <authorList>
            <consortium name="EnsemblMetazoa"/>
        </authorList>
    </citation>
    <scope>IDENTIFICATION</scope>
</reference>
<evidence type="ECO:0000313" key="3">
    <source>
        <dbReference type="Proteomes" id="UP000494040"/>
    </source>
</evidence>
<feature type="compositionally biased region" description="Basic residues" evidence="1">
    <location>
        <begin position="120"/>
        <end position="132"/>
    </location>
</feature>
<dbReference type="GeneID" id="106661525"/>
<feature type="region of interest" description="Disordered" evidence="1">
    <location>
        <begin position="97"/>
        <end position="132"/>
    </location>
</feature>
<sequence length="132" mass="15020">MTGRASVQTPSALQVVVDDRAKQLYSYLEEGGLITAFENVMGSMFDMDPDLPTDPIKYIKENTGYTMKEAREASRELQKLRMTTEIMERENQLLRSYLDGAEKSEQSGDWSSGSESQIKMNKKKVAKLPRHH</sequence>
<feature type="compositionally biased region" description="Polar residues" evidence="1">
    <location>
        <begin position="107"/>
        <end position="119"/>
    </location>
</feature>
<protein>
    <submittedName>
        <fullName evidence="2">Uncharacterized protein</fullName>
    </submittedName>
</protein>
<name>A0A8I6R7E4_CIMLE</name>
<dbReference type="EnsemblMetazoa" id="XM_014384990.2">
    <property type="protein sequence ID" value="XP_014240476.1"/>
    <property type="gene ID" value="LOC106661525"/>
</dbReference>